<dbReference type="PANTHER" id="PTHR40465:SF1">
    <property type="entry name" value="DUF6534 DOMAIN-CONTAINING PROTEIN"/>
    <property type="match status" value="1"/>
</dbReference>
<dbReference type="Pfam" id="PF20152">
    <property type="entry name" value="DUF6534"/>
    <property type="match status" value="1"/>
</dbReference>
<dbReference type="STRING" id="1381753.V2Y2Y1"/>
<accession>V2Y2Y1</accession>
<proteinExistence type="predicted"/>
<keyword evidence="1" id="KW-0472">Membrane</keyword>
<evidence type="ECO:0000259" key="2">
    <source>
        <dbReference type="Pfam" id="PF20152"/>
    </source>
</evidence>
<dbReference type="Proteomes" id="UP000017559">
    <property type="component" value="Unassembled WGS sequence"/>
</dbReference>
<evidence type="ECO:0000256" key="1">
    <source>
        <dbReference type="SAM" id="Phobius"/>
    </source>
</evidence>
<dbReference type="PANTHER" id="PTHR40465">
    <property type="entry name" value="CHROMOSOME 1, WHOLE GENOME SHOTGUN SEQUENCE"/>
    <property type="match status" value="1"/>
</dbReference>
<dbReference type="InterPro" id="IPR045339">
    <property type="entry name" value="DUF6534"/>
</dbReference>
<feature type="transmembrane region" description="Helical" evidence="1">
    <location>
        <begin position="231"/>
        <end position="252"/>
    </location>
</feature>
<feature type="transmembrane region" description="Helical" evidence="1">
    <location>
        <begin position="162"/>
        <end position="185"/>
    </location>
</feature>
<feature type="transmembrane region" description="Helical" evidence="1">
    <location>
        <begin position="206"/>
        <end position="225"/>
    </location>
</feature>
<reference evidence="3 4" key="1">
    <citation type="journal article" date="2014" name="BMC Genomics">
        <title>Genome and secretome analysis of the hemibiotrophic fungal pathogen, Moniliophthora roreri, which causes frosty pod rot disease of cacao: mechanisms of the biotrophic and necrotrophic phases.</title>
        <authorList>
            <person name="Meinhardt L.W."/>
            <person name="Costa G.G.L."/>
            <person name="Thomazella D.P.T."/>
            <person name="Teixeira P.J.P.L."/>
            <person name="Carazzolle M.F."/>
            <person name="Schuster S.C."/>
            <person name="Carlson J.E."/>
            <person name="Guiltinan M.J."/>
            <person name="Mieczkowski P."/>
            <person name="Farmer A."/>
            <person name="Ramaraj T."/>
            <person name="Crozier J."/>
            <person name="Davis R.E."/>
            <person name="Shao J."/>
            <person name="Melnick R.L."/>
            <person name="Pereira G.A.G."/>
            <person name="Bailey B.A."/>
        </authorList>
    </citation>
    <scope>NUCLEOTIDE SEQUENCE [LARGE SCALE GENOMIC DNA]</scope>
    <source>
        <strain evidence="3 4">MCA 2997</strain>
    </source>
</reference>
<protein>
    <recommendedName>
        <fullName evidence="2">DUF6534 domain-containing protein</fullName>
    </recommendedName>
</protein>
<evidence type="ECO:0000313" key="3">
    <source>
        <dbReference type="EMBL" id="ESK85994.1"/>
    </source>
</evidence>
<dbReference type="HOGENOM" id="CLU_046025_5_4_1"/>
<dbReference type="EMBL" id="AWSO01000994">
    <property type="protein sequence ID" value="ESK85994.1"/>
    <property type="molecule type" value="Genomic_DNA"/>
</dbReference>
<sequence length="329" mass="36645">MAAPLFDMGYTFGAFLLAVIVSSCLYGVMCLQTWYYFRNYNDRLLLRGIVLAILALETIHITLAIHAIYHYLILNFGNPFALVEEVWSAIATIPATVLITTIVHLFYAARIYQLSHQRDWWTPTIVCILKAIEFALTITVTINAARVRFYIAIAENERVMTMAIAGFASAVANDIVCAVALSYYLHTSRSGIKSTDTLINKLIAYAIHNGALTSLTSISIVVLIAPKPKNLVYFSMFEVIGNLYANSLLSTLNSRKSHANSRVSLPVTVDSSNQSLGTLRTRHGSMSTTHVPETRNMDLSKLLIEPLPKMHLDGQDVELLEMKIRSGRR</sequence>
<evidence type="ECO:0000313" key="4">
    <source>
        <dbReference type="Proteomes" id="UP000017559"/>
    </source>
</evidence>
<dbReference type="AlphaFoldDB" id="V2Y2Y1"/>
<feature type="transmembrane region" description="Helical" evidence="1">
    <location>
        <begin position="49"/>
        <end position="74"/>
    </location>
</feature>
<keyword evidence="1" id="KW-1133">Transmembrane helix</keyword>
<feature type="domain" description="DUF6534" evidence="2">
    <location>
        <begin position="170"/>
        <end position="257"/>
    </location>
</feature>
<dbReference type="OrthoDB" id="2535105at2759"/>
<dbReference type="KEGG" id="mrr:Moror_9453"/>
<keyword evidence="1" id="KW-0812">Transmembrane</keyword>
<comment type="caution">
    <text evidence="3">The sequence shown here is derived from an EMBL/GenBank/DDBJ whole genome shotgun (WGS) entry which is preliminary data.</text>
</comment>
<name>V2Y2Y1_MONRO</name>
<feature type="transmembrane region" description="Helical" evidence="1">
    <location>
        <begin position="86"/>
        <end position="108"/>
    </location>
</feature>
<feature type="transmembrane region" description="Helical" evidence="1">
    <location>
        <begin position="12"/>
        <end position="37"/>
    </location>
</feature>
<gene>
    <name evidence="3" type="ORF">Moror_9453</name>
</gene>
<organism evidence="3 4">
    <name type="scientific">Moniliophthora roreri (strain MCA 2997)</name>
    <name type="common">Cocoa frosty pod rot fungus</name>
    <name type="synonym">Crinipellis roreri</name>
    <dbReference type="NCBI Taxonomy" id="1381753"/>
    <lineage>
        <taxon>Eukaryota</taxon>
        <taxon>Fungi</taxon>
        <taxon>Dikarya</taxon>
        <taxon>Basidiomycota</taxon>
        <taxon>Agaricomycotina</taxon>
        <taxon>Agaricomycetes</taxon>
        <taxon>Agaricomycetidae</taxon>
        <taxon>Agaricales</taxon>
        <taxon>Marasmiineae</taxon>
        <taxon>Marasmiaceae</taxon>
        <taxon>Moniliophthora</taxon>
    </lineage>
</organism>
<keyword evidence="4" id="KW-1185">Reference proteome</keyword>
<feature type="transmembrane region" description="Helical" evidence="1">
    <location>
        <begin position="120"/>
        <end position="142"/>
    </location>
</feature>